<keyword evidence="4 9" id="KW-0863">Zinc-finger</keyword>
<feature type="domain" description="C2H2-type" evidence="11">
    <location>
        <begin position="114"/>
        <end position="141"/>
    </location>
</feature>
<evidence type="ECO:0000256" key="8">
    <source>
        <dbReference type="ARBA" id="ARBA00023242"/>
    </source>
</evidence>
<feature type="domain" description="C2H2-type" evidence="11">
    <location>
        <begin position="142"/>
        <end position="169"/>
    </location>
</feature>
<proteinExistence type="predicted"/>
<feature type="domain" description="C2H2-type" evidence="11">
    <location>
        <begin position="170"/>
        <end position="197"/>
    </location>
</feature>
<keyword evidence="13" id="KW-1185">Reference proteome</keyword>
<keyword evidence="7" id="KW-0804">Transcription</keyword>
<feature type="compositionally biased region" description="Low complexity" evidence="10">
    <location>
        <begin position="10"/>
        <end position="20"/>
    </location>
</feature>
<evidence type="ECO:0000256" key="6">
    <source>
        <dbReference type="ARBA" id="ARBA00023015"/>
    </source>
</evidence>
<dbReference type="Gene3D" id="3.30.160.60">
    <property type="entry name" value="Classic Zinc Finger"/>
    <property type="match status" value="4"/>
</dbReference>
<feature type="region of interest" description="Disordered" evidence="10">
    <location>
        <begin position="1"/>
        <end position="74"/>
    </location>
</feature>
<evidence type="ECO:0000313" key="13">
    <source>
        <dbReference type="Proteomes" id="UP000237246"/>
    </source>
</evidence>
<organism evidence="12 13">
    <name type="scientific">Bambusicola thoracicus</name>
    <name type="common">Chinese bamboo-partridge</name>
    <name type="synonym">Perdix thoracica</name>
    <dbReference type="NCBI Taxonomy" id="9083"/>
    <lineage>
        <taxon>Eukaryota</taxon>
        <taxon>Metazoa</taxon>
        <taxon>Chordata</taxon>
        <taxon>Craniata</taxon>
        <taxon>Vertebrata</taxon>
        <taxon>Euteleostomi</taxon>
        <taxon>Archelosauria</taxon>
        <taxon>Archosauria</taxon>
        <taxon>Dinosauria</taxon>
        <taxon>Saurischia</taxon>
        <taxon>Theropoda</taxon>
        <taxon>Coelurosauria</taxon>
        <taxon>Aves</taxon>
        <taxon>Neognathae</taxon>
        <taxon>Galloanserae</taxon>
        <taxon>Galliformes</taxon>
        <taxon>Phasianidae</taxon>
        <taxon>Perdicinae</taxon>
        <taxon>Bambusicola</taxon>
    </lineage>
</organism>
<evidence type="ECO:0000256" key="9">
    <source>
        <dbReference type="PROSITE-ProRule" id="PRU00042"/>
    </source>
</evidence>
<feature type="domain" description="C2H2-type" evidence="11">
    <location>
        <begin position="86"/>
        <end position="113"/>
    </location>
</feature>
<dbReference type="FunFam" id="3.30.160.60:FF:002343">
    <property type="entry name" value="Zinc finger protein 33A"/>
    <property type="match status" value="1"/>
</dbReference>
<dbReference type="InterPro" id="IPR036236">
    <property type="entry name" value="Znf_C2H2_sf"/>
</dbReference>
<evidence type="ECO:0000313" key="12">
    <source>
        <dbReference type="EMBL" id="POI19170.1"/>
    </source>
</evidence>
<comment type="caution">
    <text evidence="12">The sequence shown here is derived from an EMBL/GenBank/DDBJ whole genome shotgun (WGS) entry which is preliminary data.</text>
</comment>
<evidence type="ECO:0000256" key="2">
    <source>
        <dbReference type="ARBA" id="ARBA00022723"/>
    </source>
</evidence>
<gene>
    <name evidence="12" type="ORF">CIB84_017086</name>
</gene>
<dbReference type="InterPro" id="IPR013087">
    <property type="entry name" value="Znf_C2H2_type"/>
</dbReference>
<sequence>WASDARTAGQEPQQPSPEQQNVVTCRKERNVSKVFKLASPEHGKKGPLEEAAEQESCRELAEGPSSSPSPFPKALSHKDEVVKRRYYCRECGKAFLQLCHLKKHCFVHAAYKRYLCTECGKSNSSENSFKAHLLAHQGVRPFQCTQCDRAYHTKRDLWEHQILHFGQHPFSCEQCGKACARQPILRIHRKIHVATGTGPVDPKGCQCAICRCCLANPGSLHNHMHLHAGERPYTCPYCSKDFRQQSNPCEHLRLHTGGEALKVPFLQ</sequence>
<dbReference type="SMART" id="SM00355">
    <property type="entry name" value="ZnF_C2H2"/>
    <property type="match status" value="6"/>
</dbReference>
<keyword evidence="5" id="KW-0862">Zinc</keyword>
<accession>A0A2P4S4X7</accession>
<evidence type="ECO:0000259" key="11">
    <source>
        <dbReference type="PROSITE" id="PS50157"/>
    </source>
</evidence>
<evidence type="ECO:0000256" key="3">
    <source>
        <dbReference type="ARBA" id="ARBA00022737"/>
    </source>
</evidence>
<evidence type="ECO:0000256" key="1">
    <source>
        <dbReference type="ARBA" id="ARBA00004123"/>
    </source>
</evidence>
<dbReference type="PANTHER" id="PTHR47772">
    <property type="entry name" value="ZINC FINGER PROTEIN 200"/>
    <property type="match status" value="1"/>
</dbReference>
<dbReference type="Proteomes" id="UP000237246">
    <property type="component" value="Unassembled WGS sequence"/>
</dbReference>
<dbReference type="Pfam" id="PF00096">
    <property type="entry name" value="zf-C2H2"/>
    <property type="match status" value="2"/>
</dbReference>
<dbReference type="GO" id="GO:0005634">
    <property type="term" value="C:nucleus"/>
    <property type="evidence" value="ECO:0007669"/>
    <property type="project" value="UniProtKB-SubCell"/>
</dbReference>
<dbReference type="InterPro" id="IPR050636">
    <property type="entry name" value="C2H2-ZF_domain-containing"/>
</dbReference>
<dbReference type="PROSITE" id="PS50157">
    <property type="entry name" value="ZINC_FINGER_C2H2_2"/>
    <property type="match status" value="6"/>
</dbReference>
<dbReference type="GO" id="GO:0008270">
    <property type="term" value="F:zinc ion binding"/>
    <property type="evidence" value="ECO:0007669"/>
    <property type="project" value="UniProtKB-KW"/>
</dbReference>
<feature type="non-terminal residue" evidence="12">
    <location>
        <position position="1"/>
    </location>
</feature>
<comment type="subcellular location">
    <subcellularLocation>
        <location evidence="1">Nucleus</location>
    </subcellularLocation>
</comment>
<evidence type="ECO:0000256" key="4">
    <source>
        <dbReference type="ARBA" id="ARBA00022771"/>
    </source>
</evidence>
<feature type="compositionally biased region" description="Basic and acidic residues" evidence="10">
    <location>
        <begin position="39"/>
        <end position="48"/>
    </location>
</feature>
<dbReference type="FunFam" id="3.30.160.60:FF:001136">
    <property type="entry name" value="Zinc finger protein 408"/>
    <property type="match status" value="1"/>
</dbReference>
<dbReference type="PANTHER" id="PTHR47772:SF12">
    <property type="entry name" value="RB-ASSOCIATED KRAB ZINC FINGER-RELATED"/>
    <property type="match status" value="1"/>
</dbReference>
<dbReference type="EMBL" id="PPHD01107630">
    <property type="protein sequence ID" value="POI19170.1"/>
    <property type="molecule type" value="Genomic_DNA"/>
</dbReference>
<evidence type="ECO:0000256" key="10">
    <source>
        <dbReference type="SAM" id="MobiDB-lite"/>
    </source>
</evidence>
<dbReference type="AlphaFoldDB" id="A0A2P4S4X7"/>
<protein>
    <recommendedName>
        <fullName evidence="11">C2H2-type domain-containing protein</fullName>
    </recommendedName>
</protein>
<keyword evidence="6" id="KW-0805">Transcription regulation</keyword>
<evidence type="ECO:0000256" key="5">
    <source>
        <dbReference type="ARBA" id="ARBA00022833"/>
    </source>
</evidence>
<dbReference type="PROSITE" id="PS00028">
    <property type="entry name" value="ZINC_FINGER_C2H2_1"/>
    <property type="match status" value="5"/>
</dbReference>
<name>A0A2P4S4X7_BAMTH</name>
<dbReference type="OrthoDB" id="8117402at2759"/>
<dbReference type="FunFam" id="3.30.160.60:FF:000446">
    <property type="entry name" value="Zinc finger protein"/>
    <property type="match status" value="1"/>
</dbReference>
<evidence type="ECO:0000256" key="7">
    <source>
        <dbReference type="ARBA" id="ARBA00023163"/>
    </source>
</evidence>
<keyword evidence="8" id="KW-0539">Nucleus</keyword>
<keyword evidence="2" id="KW-0479">Metal-binding</keyword>
<feature type="domain" description="C2H2-type" evidence="11">
    <location>
        <begin position="233"/>
        <end position="260"/>
    </location>
</feature>
<keyword evidence="3" id="KW-0677">Repeat</keyword>
<dbReference type="SUPFAM" id="SSF57667">
    <property type="entry name" value="beta-beta-alpha zinc fingers"/>
    <property type="match status" value="3"/>
</dbReference>
<reference evidence="12 13" key="1">
    <citation type="submission" date="2018-01" db="EMBL/GenBank/DDBJ databases">
        <title>Comparison of the Chinese Bamboo Partridge and Red Junglefowl genome sequences highlights the importance of demography in genome evolution.</title>
        <authorList>
            <person name="Tiley G.P."/>
            <person name="Kimball R.T."/>
            <person name="Braun E.L."/>
            <person name="Burleigh J.G."/>
        </authorList>
    </citation>
    <scope>NUCLEOTIDE SEQUENCE [LARGE SCALE GENOMIC DNA]</scope>
    <source>
        <strain evidence="12">RTK389</strain>
        <tissue evidence="12">Blood</tissue>
    </source>
</reference>
<feature type="domain" description="C2H2-type" evidence="11">
    <location>
        <begin position="205"/>
        <end position="232"/>
    </location>
</feature>